<name>A0A7X0T7Q3_LISWE</name>
<dbReference type="PANTHER" id="PTHR37038:SF13">
    <property type="entry name" value="HTH CRO_C1-TYPE DOMAIN-CONTAINING PROTEIN"/>
    <property type="match status" value="1"/>
</dbReference>
<dbReference type="SMART" id="SM00530">
    <property type="entry name" value="HTH_XRE"/>
    <property type="match status" value="1"/>
</dbReference>
<proteinExistence type="predicted"/>
<evidence type="ECO:0000313" key="2">
    <source>
        <dbReference type="EMBL" id="MBC1324153.1"/>
    </source>
</evidence>
<protein>
    <submittedName>
        <fullName evidence="2">Helix-turn-helix transcriptional regulator</fullName>
    </submittedName>
</protein>
<dbReference type="PANTHER" id="PTHR37038">
    <property type="entry name" value="TRANSCRIPTIONAL REGULATOR-RELATED"/>
    <property type="match status" value="1"/>
</dbReference>
<dbReference type="SUPFAM" id="SSF47413">
    <property type="entry name" value="lambda repressor-like DNA-binding domains"/>
    <property type="match status" value="1"/>
</dbReference>
<reference evidence="2 3" key="1">
    <citation type="submission" date="2020-03" db="EMBL/GenBank/DDBJ databases">
        <title>Soil Listeria distribution.</title>
        <authorList>
            <person name="Liao J."/>
            <person name="Wiedmann M."/>
        </authorList>
    </citation>
    <scope>NUCLEOTIDE SEQUENCE [LARGE SCALE GENOMIC DNA]</scope>
    <source>
        <strain evidence="2 3">FSL L7-1829</strain>
    </source>
</reference>
<dbReference type="InterPro" id="IPR010982">
    <property type="entry name" value="Lambda_DNA-bd_dom_sf"/>
</dbReference>
<dbReference type="EMBL" id="JAAROP010000026">
    <property type="protein sequence ID" value="MBC1324153.1"/>
    <property type="molecule type" value="Genomic_DNA"/>
</dbReference>
<dbReference type="InterPro" id="IPR001387">
    <property type="entry name" value="Cro/C1-type_HTH"/>
</dbReference>
<feature type="domain" description="HTH cro/C1-type" evidence="1">
    <location>
        <begin position="26"/>
        <end position="61"/>
    </location>
</feature>
<dbReference type="Pfam" id="PF01381">
    <property type="entry name" value="HTH_3"/>
    <property type="match status" value="1"/>
</dbReference>
<dbReference type="AlphaFoldDB" id="A0A7X0T7Q3"/>
<evidence type="ECO:0000259" key="1">
    <source>
        <dbReference type="PROSITE" id="PS50943"/>
    </source>
</evidence>
<dbReference type="InterPro" id="IPR053163">
    <property type="entry name" value="HTH-type_regulator_Rgg"/>
</dbReference>
<accession>A0A7X0T7Q3</accession>
<dbReference type="Proteomes" id="UP000522007">
    <property type="component" value="Unassembled WGS sequence"/>
</dbReference>
<dbReference type="Gene3D" id="1.25.40.10">
    <property type="entry name" value="Tetratricopeptide repeat domain"/>
    <property type="match status" value="1"/>
</dbReference>
<evidence type="ECO:0000313" key="3">
    <source>
        <dbReference type="Proteomes" id="UP000522007"/>
    </source>
</evidence>
<comment type="caution">
    <text evidence="2">The sequence shown here is derived from an EMBL/GenBank/DDBJ whole genome shotgun (WGS) entry which is preliminary data.</text>
</comment>
<gene>
    <name evidence="2" type="ORF">HB853_14610</name>
</gene>
<dbReference type="PROSITE" id="PS50943">
    <property type="entry name" value="HTH_CROC1"/>
    <property type="match status" value="1"/>
</dbReference>
<dbReference type="GO" id="GO:0003677">
    <property type="term" value="F:DNA binding"/>
    <property type="evidence" value="ECO:0007669"/>
    <property type="project" value="InterPro"/>
</dbReference>
<organism evidence="2 3">
    <name type="scientific">Listeria welshimeri</name>
    <dbReference type="NCBI Taxonomy" id="1643"/>
    <lineage>
        <taxon>Bacteria</taxon>
        <taxon>Bacillati</taxon>
        <taxon>Bacillota</taxon>
        <taxon>Bacilli</taxon>
        <taxon>Bacillales</taxon>
        <taxon>Listeriaceae</taxon>
        <taxon>Listeria</taxon>
    </lineage>
</organism>
<dbReference type="InterPro" id="IPR011990">
    <property type="entry name" value="TPR-like_helical_dom_sf"/>
</dbReference>
<sequence>MKTYGEVIGTIRKNKLLLQKEVANNNIARSNLSKIENSTIIPSITTLKGISDSLDITLDELDFIKNNYTLLPKQKLLSDFFNIVSNIDNQKIVQLIIKCKKYLDEHHDLIIKDILCILQAAEMLCNNEITSAQDIIRPVWQRLEKINKFTLIEIKITCNILYLFPNHFITRFTPKLLQMIDSYIPFDKGLLSLKTSLLINTSTLLFQTNPGQAKNFLNESIQLAQEINRYDLLGIAYYIKGTLFKDSLLIKKSENIFSSIDRNDLLKVLKSEITNNIF</sequence>
<dbReference type="CDD" id="cd00093">
    <property type="entry name" value="HTH_XRE"/>
    <property type="match status" value="1"/>
</dbReference>